<dbReference type="KEGG" id="rha:RHA1_ro10173"/>
<sequence>MTRRKCHGHTLGRTSIGFDATAAATIREHRLEACRQAMVAPRNTPRSLTDIATQFGFVDLSVFSGAFTATHGISPSRYREQHR</sequence>
<dbReference type="InterPro" id="IPR018060">
    <property type="entry name" value="HTH_AraC"/>
</dbReference>
<evidence type="ECO:0000256" key="1">
    <source>
        <dbReference type="ARBA" id="ARBA00023015"/>
    </source>
</evidence>
<evidence type="ECO:0000256" key="3">
    <source>
        <dbReference type="ARBA" id="ARBA00023163"/>
    </source>
</evidence>
<keyword evidence="5" id="KW-0614">Plasmid</keyword>
<dbReference type="PRINTS" id="PR00032">
    <property type="entry name" value="HTHARAC"/>
</dbReference>
<dbReference type="RefSeq" id="WP_011600033.1">
    <property type="nucleotide sequence ID" value="NC_008270.1"/>
</dbReference>
<proteinExistence type="predicted"/>
<geneLocation type="plasmid" evidence="5 6">
    <name>pRHL2</name>
</geneLocation>
<dbReference type="GO" id="GO:0003700">
    <property type="term" value="F:DNA-binding transcription factor activity"/>
    <property type="evidence" value="ECO:0007669"/>
    <property type="project" value="InterPro"/>
</dbReference>
<evidence type="ECO:0000313" key="5">
    <source>
        <dbReference type="EMBL" id="ABH00366.1"/>
    </source>
</evidence>
<dbReference type="Proteomes" id="UP000008710">
    <property type="component" value="Plasmid pRHL2"/>
</dbReference>
<dbReference type="Gene3D" id="1.10.10.60">
    <property type="entry name" value="Homeodomain-like"/>
    <property type="match status" value="1"/>
</dbReference>
<name>Q0RWH0_RHOJR</name>
<dbReference type="EMBL" id="CP000433">
    <property type="protein sequence ID" value="ABH00366.1"/>
    <property type="molecule type" value="Genomic_DNA"/>
</dbReference>
<keyword evidence="3" id="KW-0804">Transcription</keyword>
<organism evidence="5 6">
    <name type="scientific">Rhodococcus jostii (strain RHA1)</name>
    <dbReference type="NCBI Taxonomy" id="101510"/>
    <lineage>
        <taxon>Bacteria</taxon>
        <taxon>Bacillati</taxon>
        <taxon>Actinomycetota</taxon>
        <taxon>Actinomycetes</taxon>
        <taxon>Mycobacteriales</taxon>
        <taxon>Nocardiaceae</taxon>
        <taxon>Rhodococcus</taxon>
    </lineage>
</organism>
<evidence type="ECO:0000259" key="4">
    <source>
        <dbReference type="PROSITE" id="PS01124"/>
    </source>
</evidence>
<dbReference type="AlphaFoldDB" id="Q0RWH0"/>
<reference evidence="6" key="1">
    <citation type="journal article" date="2006" name="Proc. Natl. Acad. Sci. U.S.A.">
        <title>The complete genome of Rhodococcus sp. RHA1 provides insights into a catabolic powerhouse.</title>
        <authorList>
            <person name="McLeod M.P."/>
            <person name="Warren R.L."/>
            <person name="Hsiao W.W.L."/>
            <person name="Araki N."/>
            <person name="Myhre M."/>
            <person name="Fernandes C."/>
            <person name="Miyazawa D."/>
            <person name="Wong W."/>
            <person name="Lillquist A.L."/>
            <person name="Wang D."/>
            <person name="Dosanjh M."/>
            <person name="Hara H."/>
            <person name="Petrescu A."/>
            <person name="Morin R.D."/>
            <person name="Yang G."/>
            <person name="Stott J.M."/>
            <person name="Schein J.E."/>
            <person name="Shin H."/>
            <person name="Smailus D."/>
            <person name="Siddiqui A.S."/>
            <person name="Marra M.A."/>
            <person name="Jones S.J.M."/>
            <person name="Holt R."/>
            <person name="Brinkman F.S.L."/>
            <person name="Miyauchi K."/>
            <person name="Fukuda M."/>
            <person name="Davies J.E."/>
            <person name="Mohn W.W."/>
            <person name="Eltis L.D."/>
        </authorList>
    </citation>
    <scope>NUCLEOTIDE SEQUENCE [LARGE SCALE GENOMIC DNA]</scope>
    <source>
        <strain evidence="6">RHA1</strain>
    </source>
</reference>
<accession>Q0RWH0</accession>
<dbReference type="InterPro" id="IPR020449">
    <property type="entry name" value="Tscrpt_reg_AraC-type_HTH"/>
</dbReference>
<feature type="domain" description="HTH araC/xylS-type" evidence="4">
    <location>
        <begin position="26"/>
        <end position="81"/>
    </location>
</feature>
<protein>
    <submittedName>
        <fullName evidence="5">Possible transcriptional regulator</fullName>
    </submittedName>
</protein>
<dbReference type="PROSITE" id="PS01124">
    <property type="entry name" value="HTH_ARAC_FAMILY_2"/>
    <property type="match status" value="1"/>
</dbReference>
<dbReference type="Pfam" id="PF12833">
    <property type="entry name" value="HTH_18"/>
    <property type="match status" value="1"/>
</dbReference>
<keyword evidence="1" id="KW-0805">Transcription regulation</keyword>
<dbReference type="SUPFAM" id="SSF46689">
    <property type="entry name" value="Homeodomain-like"/>
    <property type="match status" value="1"/>
</dbReference>
<dbReference type="InterPro" id="IPR009057">
    <property type="entry name" value="Homeodomain-like_sf"/>
</dbReference>
<evidence type="ECO:0000256" key="2">
    <source>
        <dbReference type="ARBA" id="ARBA00023125"/>
    </source>
</evidence>
<keyword evidence="2" id="KW-0238">DNA-binding</keyword>
<gene>
    <name evidence="5" type="ordered locus">RHA1_ro10173</name>
</gene>
<dbReference type="HOGENOM" id="CLU_2540363_0_0_11"/>
<dbReference type="SMART" id="SM00342">
    <property type="entry name" value="HTH_ARAC"/>
    <property type="match status" value="1"/>
</dbReference>
<evidence type="ECO:0000313" key="6">
    <source>
        <dbReference type="Proteomes" id="UP000008710"/>
    </source>
</evidence>
<dbReference type="GO" id="GO:0043565">
    <property type="term" value="F:sequence-specific DNA binding"/>
    <property type="evidence" value="ECO:0007669"/>
    <property type="project" value="InterPro"/>
</dbReference>